<evidence type="ECO:0000259" key="2">
    <source>
        <dbReference type="Pfam" id="PF07727"/>
    </source>
</evidence>
<feature type="compositionally biased region" description="Basic and acidic residues" evidence="1">
    <location>
        <begin position="365"/>
        <end position="391"/>
    </location>
</feature>
<dbReference type="InterPro" id="IPR057670">
    <property type="entry name" value="SH3_retrovirus"/>
</dbReference>
<evidence type="ECO:0000259" key="3">
    <source>
        <dbReference type="Pfam" id="PF25597"/>
    </source>
</evidence>
<reference evidence="4" key="1">
    <citation type="journal article" date="2022" name="Int. J. Mol. Sci.">
        <title>Draft Genome of Tanacetum Coccineum: Genomic Comparison of Closely Related Tanacetum-Family Plants.</title>
        <authorList>
            <person name="Yamashiro T."/>
            <person name="Shiraishi A."/>
            <person name="Nakayama K."/>
            <person name="Satake H."/>
        </authorList>
    </citation>
    <scope>NUCLEOTIDE SEQUENCE</scope>
</reference>
<dbReference type="SUPFAM" id="SSF56672">
    <property type="entry name" value="DNA/RNA polymerases"/>
    <property type="match status" value="1"/>
</dbReference>
<dbReference type="Pfam" id="PF25597">
    <property type="entry name" value="SH3_retrovirus"/>
    <property type="match status" value="1"/>
</dbReference>
<evidence type="ECO:0000313" key="4">
    <source>
        <dbReference type="EMBL" id="GJT66029.1"/>
    </source>
</evidence>
<dbReference type="InterPro" id="IPR043502">
    <property type="entry name" value="DNA/RNA_pol_sf"/>
</dbReference>
<feature type="region of interest" description="Disordered" evidence="1">
    <location>
        <begin position="33"/>
        <end position="57"/>
    </location>
</feature>
<keyword evidence="5" id="KW-1185">Reference proteome</keyword>
<sequence>MKSKSFDEIQKLYEREQKWINNFVPMDSEVVKDSKKGKAKGSRKKIVARKRTGEKLDDESVKRQKIEDDAKKEELRAYLDIIPGDDEAVNVESLATKYPIVDWKTHVLSEDKMYYKIIRGDGSTKFYKIFTEMLDDFDRQDVLDLYRLVKERFETASPEGYGRLLWGDLITVFEPIHVLLMNTGITIHMLIEKTYPLTQEMLSRMLSRRLEVDHECEMAYELLRCPVTILNTLDHLGKFDGKADEGFFVGYSMNSKAFRVFNSRTRIVEETLHITFIENKPNVAGSGPSWLFDIDTLTKSMNYKPVVTGNQTNGSVGTKACDNAGKARVETVPGKDYILLPLLTQDSPFSSSSKDSPDAGFKPSVQEEKKDAKVPEKESGVSSKEDDKDDQDLRNKFESLNGENDVNSTNNNNTISSTVNTASIKDNVVDENIVYGCEDDPNMPNLEEIVYSDDDEDVGAEADMTNLDTHIPVSPIPTTRIHKDHPVEQIIGDIHLAPQTRRMTKHVTNHVEPKKTLVDLPYGKRDIGTKWIYRNKKDAKAARIEAVRLFLAYASFKDFVVYQMDVKSAFLYGKIEEEVYVYKPLGFKDPEFTDRVYKVEKALYGLHQAPRAWYETLSTYLLDNGFQRGQIDKTLFIKKFKGNILLVQVYVDDIIFGSTKKELCTEFEKLMHKKFQMSSMASTPMETSKPLMKDENAKEVDVHLYRSMIGSLMYLTSSRPDIMFVVCTCARFQVTPKVSHLYAVKRIFRYLKGQPKLGLWYHKDSPFDLEAYTDSDYAGASLDRKSKTRGCQFLRSRLISWQYKKQTVVAYSTTEVEYVAASNCYGQVLWIQNQMLDYGYNFMNTKIFIDNESTICIVKNPVFHSKTKHIEIRHHFIRDS</sequence>
<proteinExistence type="predicted"/>
<dbReference type="PANTHER" id="PTHR11439:SF495">
    <property type="entry name" value="REVERSE TRANSCRIPTASE, RNA-DEPENDENT DNA POLYMERASE-RELATED"/>
    <property type="match status" value="1"/>
</dbReference>
<reference evidence="4" key="2">
    <citation type="submission" date="2022-01" db="EMBL/GenBank/DDBJ databases">
        <authorList>
            <person name="Yamashiro T."/>
            <person name="Shiraishi A."/>
            <person name="Satake H."/>
            <person name="Nakayama K."/>
        </authorList>
    </citation>
    <scope>NUCLEOTIDE SEQUENCE</scope>
</reference>
<feature type="domain" description="Reverse transcriptase Ty1/copia-type" evidence="2">
    <location>
        <begin position="542"/>
        <end position="683"/>
    </location>
</feature>
<dbReference type="CDD" id="cd09272">
    <property type="entry name" value="RNase_HI_RT_Ty1"/>
    <property type="match status" value="1"/>
</dbReference>
<evidence type="ECO:0000256" key="1">
    <source>
        <dbReference type="SAM" id="MobiDB-lite"/>
    </source>
</evidence>
<organism evidence="4 5">
    <name type="scientific">Tanacetum coccineum</name>
    <dbReference type="NCBI Taxonomy" id="301880"/>
    <lineage>
        <taxon>Eukaryota</taxon>
        <taxon>Viridiplantae</taxon>
        <taxon>Streptophyta</taxon>
        <taxon>Embryophyta</taxon>
        <taxon>Tracheophyta</taxon>
        <taxon>Spermatophyta</taxon>
        <taxon>Magnoliopsida</taxon>
        <taxon>eudicotyledons</taxon>
        <taxon>Gunneridae</taxon>
        <taxon>Pentapetalae</taxon>
        <taxon>asterids</taxon>
        <taxon>campanulids</taxon>
        <taxon>Asterales</taxon>
        <taxon>Asteraceae</taxon>
        <taxon>Asteroideae</taxon>
        <taxon>Anthemideae</taxon>
        <taxon>Anthemidinae</taxon>
        <taxon>Tanacetum</taxon>
    </lineage>
</organism>
<feature type="compositionally biased region" description="Low complexity" evidence="1">
    <location>
        <begin position="406"/>
        <end position="418"/>
    </location>
</feature>
<protein>
    <submittedName>
        <fullName evidence="4">Ribonuclease H-like domain-containing protein</fullName>
    </submittedName>
</protein>
<dbReference type="Pfam" id="PF07727">
    <property type="entry name" value="RVT_2"/>
    <property type="match status" value="1"/>
</dbReference>
<feature type="domain" description="Retroviral polymerase SH3-like" evidence="3">
    <location>
        <begin position="225"/>
        <end position="281"/>
    </location>
</feature>
<comment type="caution">
    <text evidence="4">The sequence shown here is derived from an EMBL/GenBank/DDBJ whole genome shotgun (WGS) entry which is preliminary data.</text>
</comment>
<evidence type="ECO:0000313" key="5">
    <source>
        <dbReference type="Proteomes" id="UP001151760"/>
    </source>
</evidence>
<dbReference type="Proteomes" id="UP001151760">
    <property type="component" value="Unassembled WGS sequence"/>
</dbReference>
<accession>A0ABQ5FS54</accession>
<dbReference type="EMBL" id="BQNB010017679">
    <property type="protein sequence ID" value="GJT66029.1"/>
    <property type="molecule type" value="Genomic_DNA"/>
</dbReference>
<feature type="compositionally biased region" description="Basic residues" evidence="1">
    <location>
        <begin position="37"/>
        <end position="50"/>
    </location>
</feature>
<dbReference type="InterPro" id="IPR013103">
    <property type="entry name" value="RVT_2"/>
</dbReference>
<feature type="region of interest" description="Disordered" evidence="1">
    <location>
        <begin position="348"/>
        <end position="391"/>
    </location>
</feature>
<name>A0ABQ5FS54_9ASTR</name>
<feature type="region of interest" description="Disordered" evidence="1">
    <location>
        <begin position="399"/>
        <end position="418"/>
    </location>
</feature>
<gene>
    <name evidence="4" type="ORF">Tco_1017509</name>
</gene>
<dbReference type="PANTHER" id="PTHR11439">
    <property type="entry name" value="GAG-POL-RELATED RETROTRANSPOSON"/>
    <property type="match status" value="1"/>
</dbReference>